<dbReference type="Proteomes" id="UP000008810">
    <property type="component" value="Chromosome 3"/>
</dbReference>
<evidence type="ECO:0000313" key="3">
    <source>
        <dbReference type="Proteomes" id="UP000008810"/>
    </source>
</evidence>
<evidence type="ECO:0000313" key="2">
    <source>
        <dbReference type="EnsemblPlants" id="PNT66735"/>
    </source>
</evidence>
<feature type="non-terminal residue" evidence="1">
    <location>
        <position position="1"/>
    </location>
</feature>
<organism evidence="1">
    <name type="scientific">Brachypodium distachyon</name>
    <name type="common">Purple false brome</name>
    <name type="synonym">Trachynia distachya</name>
    <dbReference type="NCBI Taxonomy" id="15368"/>
    <lineage>
        <taxon>Eukaryota</taxon>
        <taxon>Viridiplantae</taxon>
        <taxon>Streptophyta</taxon>
        <taxon>Embryophyta</taxon>
        <taxon>Tracheophyta</taxon>
        <taxon>Spermatophyta</taxon>
        <taxon>Magnoliopsida</taxon>
        <taxon>Liliopsida</taxon>
        <taxon>Poales</taxon>
        <taxon>Poaceae</taxon>
        <taxon>BOP clade</taxon>
        <taxon>Pooideae</taxon>
        <taxon>Stipodae</taxon>
        <taxon>Brachypodieae</taxon>
        <taxon>Brachypodium</taxon>
    </lineage>
</organism>
<dbReference type="InParanoid" id="A0A2K2CXH6"/>
<evidence type="ECO:0000313" key="1">
    <source>
        <dbReference type="EMBL" id="PNT66735.1"/>
    </source>
</evidence>
<name>A0A2K2CXH6_BRADI</name>
<sequence>FIELKFHTGASHLYRQFNCTTLCQTLQTAIVRRISCCSIPTIELAFFFHYSSLYLATHLQRPSALPCRPLLPSRHHFFLPSLLAQPYLVRGSTLPLPLPPPCSTTPSGCSTKCAAASRG</sequence>
<dbReference type="Gramene" id="PNT66735">
    <property type="protein sequence ID" value="PNT66735"/>
    <property type="gene ID" value="BRADI_3g16433v3"/>
</dbReference>
<reference evidence="2" key="3">
    <citation type="submission" date="2018-08" db="UniProtKB">
        <authorList>
            <consortium name="EnsemblPlants"/>
        </authorList>
    </citation>
    <scope>IDENTIFICATION</scope>
    <source>
        <strain evidence="2">cv. Bd21</strain>
    </source>
</reference>
<proteinExistence type="predicted"/>
<dbReference type="AlphaFoldDB" id="A0A2K2CXH6"/>
<protein>
    <submittedName>
        <fullName evidence="1 2">Uncharacterized protein</fullName>
    </submittedName>
</protein>
<keyword evidence="3" id="KW-1185">Reference proteome</keyword>
<reference evidence="1" key="2">
    <citation type="submission" date="2017-06" db="EMBL/GenBank/DDBJ databases">
        <title>WGS assembly of Brachypodium distachyon.</title>
        <authorList>
            <consortium name="The International Brachypodium Initiative"/>
            <person name="Lucas S."/>
            <person name="Harmon-Smith M."/>
            <person name="Lail K."/>
            <person name="Tice H."/>
            <person name="Grimwood J."/>
            <person name="Bruce D."/>
            <person name="Barry K."/>
            <person name="Shu S."/>
            <person name="Lindquist E."/>
            <person name="Wang M."/>
            <person name="Pitluck S."/>
            <person name="Vogel J.P."/>
            <person name="Garvin D.F."/>
            <person name="Mockler T.C."/>
            <person name="Schmutz J."/>
            <person name="Rokhsar D."/>
            <person name="Bevan M.W."/>
        </authorList>
    </citation>
    <scope>NUCLEOTIDE SEQUENCE</scope>
    <source>
        <strain evidence="1">Bd21</strain>
    </source>
</reference>
<dbReference type="EMBL" id="CM000882">
    <property type="protein sequence ID" value="PNT66735.1"/>
    <property type="molecule type" value="Genomic_DNA"/>
</dbReference>
<gene>
    <name evidence="1" type="ORF">BRADI_3g16433v3</name>
</gene>
<reference evidence="1 2" key="1">
    <citation type="journal article" date="2010" name="Nature">
        <title>Genome sequencing and analysis of the model grass Brachypodium distachyon.</title>
        <authorList>
            <consortium name="International Brachypodium Initiative"/>
        </authorList>
    </citation>
    <scope>NUCLEOTIDE SEQUENCE [LARGE SCALE GENOMIC DNA]</scope>
    <source>
        <strain evidence="1 2">Bd21</strain>
    </source>
</reference>
<dbReference type="EnsemblPlants" id="PNT66735">
    <property type="protein sequence ID" value="PNT66735"/>
    <property type="gene ID" value="BRADI_3g16433v3"/>
</dbReference>
<dbReference type="OrthoDB" id="676979at2759"/>
<accession>A0A2K2CXH6</accession>